<keyword evidence="10" id="KW-1185">Reference proteome</keyword>
<feature type="transmembrane region" description="Helical" evidence="6">
    <location>
        <begin position="163"/>
        <end position="182"/>
    </location>
</feature>
<dbReference type="Pfam" id="PF00512">
    <property type="entry name" value="HisKA"/>
    <property type="match status" value="1"/>
</dbReference>
<dbReference type="Gene3D" id="1.10.287.130">
    <property type="match status" value="1"/>
</dbReference>
<dbReference type="CDD" id="cd00082">
    <property type="entry name" value="HisKA"/>
    <property type="match status" value="1"/>
</dbReference>
<dbReference type="PANTHER" id="PTHR45339:SF1">
    <property type="entry name" value="HYBRID SIGNAL TRANSDUCTION HISTIDINE KINASE J"/>
    <property type="match status" value="1"/>
</dbReference>
<comment type="catalytic activity">
    <reaction evidence="1">
        <text>ATP + protein L-histidine = ADP + protein N-phospho-L-histidine.</text>
        <dbReference type="EC" id="2.7.13.3"/>
    </reaction>
</comment>
<keyword evidence="3 5" id="KW-0597">Phosphoprotein</keyword>
<organism evidence="9 10">
    <name type="scientific">Brevundimonas subvibrioides (strain ATCC 15264 / DSM 4735 / LMG 14903 / NBRC 16000 / CB 81)</name>
    <name type="common">Caulobacter subvibrioides</name>
    <dbReference type="NCBI Taxonomy" id="633149"/>
    <lineage>
        <taxon>Bacteria</taxon>
        <taxon>Pseudomonadati</taxon>
        <taxon>Pseudomonadota</taxon>
        <taxon>Alphaproteobacteria</taxon>
        <taxon>Caulobacterales</taxon>
        <taxon>Caulobacteraceae</taxon>
        <taxon>Brevundimonas</taxon>
    </lineage>
</organism>
<evidence type="ECO:0000313" key="10">
    <source>
        <dbReference type="Proteomes" id="UP000002696"/>
    </source>
</evidence>
<dbReference type="STRING" id="633149.Bresu_1121"/>
<dbReference type="HOGENOM" id="CLU_000445_114_75_5"/>
<dbReference type="Proteomes" id="UP000002696">
    <property type="component" value="Chromosome"/>
</dbReference>
<dbReference type="EC" id="2.7.13.3" evidence="2"/>
<dbReference type="InterPro" id="IPR003661">
    <property type="entry name" value="HisK_dim/P_dom"/>
</dbReference>
<dbReference type="OrthoDB" id="7178349at2"/>
<dbReference type="Gene3D" id="3.40.50.2300">
    <property type="match status" value="1"/>
</dbReference>
<evidence type="ECO:0000256" key="5">
    <source>
        <dbReference type="PROSITE-ProRule" id="PRU00169"/>
    </source>
</evidence>
<dbReference type="InterPro" id="IPR036097">
    <property type="entry name" value="HisK_dim/P_sf"/>
</dbReference>
<dbReference type="GO" id="GO:0000155">
    <property type="term" value="F:phosphorelay sensor kinase activity"/>
    <property type="evidence" value="ECO:0007669"/>
    <property type="project" value="InterPro"/>
</dbReference>
<evidence type="ECO:0000259" key="7">
    <source>
        <dbReference type="PROSITE" id="PS50109"/>
    </source>
</evidence>
<evidence type="ECO:0000259" key="8">
    <source>
        <dbReference type="PROSITE" id="PS50110"/>
    </source>
</evidence>
<evidence type="ECO:0000256" key="2">
    <source>
        <dbReference type="ARBA" id="ARBA00012438"/>
    </source>
</evidence>
<dbReference type="SMART" id="SM00387">
    <property type="entry name" value="HATPase_c"/>
    <property type="match status" value="1"/>
</dbReference>
<evidence type="ECO:0000256" key="4">
    <source>
        <dbReference type="ARBA" id="ARBA00023012"/>
    </source>
</evidence>
<dbReference type="SMART" id="SM00388">
    <property type="entry name" value="HisKA"/>
    <property type="match status" value="1"/>
</dbReference>
<dbReference type="AlphaFoldDB" id="D9QP00"/>
<dbReference type="InParanoid" id="D9QP00"/>
<protein>
    <recommendedName>
        <fullName evidence="2">histidine kinase</fullName>
        <ecNumber evidence="2">2.7.13.3</ecNumber>
    </recommendedName>
</protein>
<dbReference type="InterPro" id="IPR011006">
    <property type="entry name" value="CheY-like_superfamily"/>
</dbReference>
<dbReference type="Gene3D" id="3.30.565.10">
    <property type="entry name" value="Histidine kinase-like ATPase, C-terminal domain"/>
    <property type="match status" value="1"/>
</dbReference>
<keyword evidence="9" id="KW-0418">Kinase</keyword>
<keyword evidence="6" id="KW-0812">Transmembrane</keyword>
<gene>
    <name evidence="9" type="ordered locus">Bresu_1121</name>
</gene>
<keyword evidence="9" id="KW-0808">Transferase</keyword>
<reference evidence="10" key="1">
    <citation type="journal article" date="2011" name="J. Bacteriol.">
        <title>Genome sequences of eight morphologically diverse alphaproteobacteria.</title>
        <authorList>
            <consortium name="US DOE Joint Genome Institute"/>
            <person name="Brown P.J."/>
            <person name="Kysela D.T."/>
            <person name="Buechlein A."/>
            <person name="Hemmerich C."/>
            <person name="Brun Y.V."/>
        </authorList>
    </citation>
    <scope>NUCLEOTIDE SEQUENCE [LARGE SCALE GENOMIC DNA]</scope>
    <source>
        <strain evidence="10">ATCC 15264 / DSM 4735 / LMG 14903 / NBRC 16000 / CB 81</strain>
    </source>
</reference>
<feature type="transmembrane region" description="Helical" evidence="6">
    <location>
        <begin position="134"/>
        <end position="156"/>
    </location>
</feature>
<dbReference type="PROSITE" id="PS50110">
    <property type="entry name" value="RESPONSE_REGULATORY"/>
    <property type="match status" value="1"/>
</dbReference>
<dbReference type="Pfam" id="PF02518">
    <property type="entry name" value="HATPase_c"/>
    <property type="match status" value="1"/>
</dbReference>
<dbReference type="SMART" id="SM00448">
    <property type="entry name" value="REC"/>
    <property type="match status" value="1"/>
</dbReference>
<dbReference type="PRINTS" id="PR00344">
    <property type="entry name" value="BCTRLSENSOR"/>
</dbReference>
<dbReference type="SUPFAM" id="SSF47384">
    <property type="entry name" value="Homodimeric domain of signal transducing histidine kinase"/>
    <property type="match status" value="1"/>
</dbReference>
<dbReference type="SUPFAM" id="SSF52172">
    <property type="entry name" value="CheY-like"/>
    <property type="match status" value="1"/>
</dbReference>
<accession>D9QP00</accession>
<evidence type="ECO:0000256" key="6">
    <source>
        <dbReference type="SAM" id="Phobius"/>
    </source>
</evidence>
<feature type="domain" description="Histidine kinase" evidence="7">
    <location>
        <begin position="212"/>
        <end position="430"/>
    </location>
</feature>
<dbReference type="InterPro" id="IPR001789">
    <property type="entry name" value="Sig_transdc_resp-reg_receiver"/>
</dbReference>
<dbReference type="Pfam" id="PF00072">
    <property type="entry name" value="Response_reg"/>
    <property type="match status" value="1"/>
</dbReference>
<feature type="modified residue" description="4-aspartylphosphate" evidence="5">
    <location>
        <position position="501"/>
    </location>
</feature>
<feature type="transmembrane region" description="Helical" evidence="6">
    <location>
        <begin position="81"/>
        <end position="102"/>
    </location>
</feature>
<sequence length="582" mass="61501">MSFVAACPNARETLLEAVSATMTKRVRQRRSRMLFAVASVAIFFPLIGLASAAIWLAAFLLMQLCEIVAFPQGQVRDQRAAQWAFALFLANKLMFSLIAIPLAVSGEHLGVAIGMVVLAGALIHAVAASGSSRLMAGAAAGPPLIVLASLIGILLGSGGDQRSTLMLASSALLLCLAAFGAWRRVSEDMCTLNAAREASELASQAKSDFLTMISHEIRTPLNGMMGMAQSLVGDPLTPVQAERLETLITSGRGLRDLIAEVIDLGGIEAGLLEIEAVTFSLRDLVQRSIEPFEAIAKTRNLEICVSLCPGLASAYLGDPVRIRQVLHNMVANAVQLTDTGGILVSASRDVDGVRLSVCDSGPGVPDHLLAGIFDKYARLDPAIPRADGSMGLGLGLFMANQLVQRMGGSITATNRIPSGLCLTAALPLPIAEPIAARSPGPSQPRPVTGSLRVLAAEDHPVNRKVLALLLEQIDVVPTLVENGMQAVEACREGDWDIVLMDIQMPVLGGVDAARMIVEEARTAGRTAPPIVAVTANVMQHQLKIYSESGMEHCVPKPIEATTLFDVMQTSLNRSGQTGYTTA</sequence>
<dbReference type="SUPFAM" id="SSF55874">
    <property type="entry name" value="ATPase domain of HSP90 chaperone/DNA topoisomerase II/histidine kinase"/>
    <property type="match status" value="1"/>
</dbReference>
<name>D9QP00_BRESC</name>
<dbReference type="InterPro" id="IPR005467">
    <property type="entry name" value="His_kinase_dom"/>
</dbReference>
<dbReference type="eggNOG" id="COG0784">
    <property type="taxonomic scope" value="Bacteria"/>
</dbReference>
<dbReference type="EMBL" id="CP002102">
    <property type="protein sequence ID" value="ADL00433.1"/>
    <property type="molecule type" value="Genomic_DNA"/>
</dbReference>
<dbReference type="InterPro" id="IPR003594">
    <property type="entry name" value="HATPase_dom"/>
</dbReference>
<feature type="transmembrane region" description="Helical" evidence="6">
    <location>
        <begin position="109"/>
        <end position="128"/>
    </location>
</feature>
<feature type="transmembrane region" description="Helical" evidence="6">
    <location>
        <begin position="34"/>
        <end position="61"/>
    </location>
</feature>
<dbReference type="InterPro" id="IPR004358">
    <property type="entry name" value="Sig_transdc_His_kin-like_C"/>
</dbReference>
<evidence type="ECO:0000256" key="1">
    <source>
        <dbReference type="ARBA" id="ARBA00000085"/>
    </source>
</evidence>
<dbReference type="KEGG" id="bsb:Bresu_1121"/>
<feature type="domain" description="Response regulatory" evidence="8">
    <location>
        <begin position="452"/>
        <end position="571"/>
    </location>
</feature>
<keyword evidence="6" id="KW-0472">Membrane</keyword>
<evidence type="ECO:0000313" key="9">
    <source>
        <dbReference type="EMBL" id="ADL00433.1"/>
    </source>
</evidence>
<keyword evidence="4" id="KW-0902">Two-component regulatory system</keyword>
<keyword evidence="6" id="KW-1133">Transmembrane helix</keyword>
<dbReference type="PROSITE" id="PS50109">
    <property type="entry name" value="HIS_KIN"/>
    <property type="match status" value="1"/>
</dbReference>
<dbReference type="CDD" id="cd17546">
    <property type="entry name" value="REC_hyHK_CKI1_RcsC-like"/>
    <property type="match status" value="1"/>
</dbReference>
<dbReference type="PANTHER" id="PTHR45339">
    <property type="entry name" value="HYBRID SIGNAL TRANSDUCTION HISTIDINE KINASE J"/>
    <property type="match status" value="1"/>
</dbReference>
<dbReference type="InterPro" id="IPR036890">
    <property type="entry name" value="HATPase_C_sf"/>
</dbReference>
<evidence type="ECO:0000256" key="3">
    <source>
        <dbReference type="ARBA" id="ARBA00022553"/>
    </source>
</evidence>
<proteinExistence type="predicted"/>
<dbReference type="eggNOG" id="COG2205">
    <property type="taxonomic scope" value="Bacteria"/>
</dbReference>